<protein>
    <submittedName>
        <fullName evidence="1">Transposase</fullName>
    </submittedName>
</protein>
<gene>
    <name evidence="1" type="ORF">MBAV_006307</name>
</gene>
<evidence type="ECO:0000313" key="1">
    <source>
        <dbReference type="EMBL" id="KJU81499.1"/>
    </source>
</evidence>
<dbReference type="AlphaFoldDB" id="A0A0F3GHS3"/>
<reference evidence="1 2" key="1">
    <citation type="submission" date="2015-02" db="EMBL/GenBank/DDBJ databases">
        <title>Single-cell genomics of uncultivated deep-branching MTB reveals a conserved set of magnetosome genes.</title>
        <authorList>
            <person name="Kolinko S."/>
            <person name="Richter M."/>
            <person name="Glockner F.O."/>
            <person name="Brachmann A."/>
            <person name="Schuler D."/>
        </authorList>
    </citation>
    <scope>NUCLEOTIDE SEQUENCE [LARGE SCALE GENOMIC DNA]</scope>
    <source>
        <strain evidence="1">TM-1</strain>
    </source>
</reference>
<organism evidence="1 2">
    <name type="scientific">Candidatus Magnetobacterium bavaricum</name>
    <dbReference type="NCBI Taxonomy" id="29290"/>
    <lineage>
        <taxon>Bacteria</taxon>
        <taxon>Pseudomonadati</taxon>
        <taxon>Nitrospirota</taxon>
        <taxon>Thermodesulfovibrionia</taxon>
        <taxon>Thermodesulfovibrionales</taxon>
        <taxon>Candidatus Magnetobacteriaceae</taxon>
        <taxon>Candidatus Magnetobacterium</taxon>
    </lineage>
</organism>
<keyword evidence="2" id="KW-1185">Reference proteome</keyword>
<evidence type="ECO:0000313" key="2">
    <source>
        <dbReference type="Proteomes" id="UP000033423"/>
    </source>
</evidence>
<dbReference type="Proteomes" id="UP000033423">
    <property type="component" value="Unassembled WGS sequence"/>
</dbReference>
<accession>A0A0F3GHS3</accession>
<name>A0A0F3GHS3_9BACT</name>
<sequence>MKSSKKKKLKKQKEDTPINVNIEMTGKNMTVNSGLIPVLNFMKKLKFSGVLRNNISIEQGSNSTYNIVDIIQMVIVSIIACATAMTHKQESKSNYNK</sequence>
<proteinExistence type="predicted"/>
<dbReference type="EMBL" id="LACI01002664">
    <property type="protein sequence ID" value="KJU81499.1"/>
    <property type="molecule type" value="Genomic_DNA"/>
</dbReference>
<comment type="caution">
    <text evidence="1">The sequence shown here is derived from an EMBL/GenBank/DDBJ whole genome shotgun (WGS) entry which is preliminary data.</text>
</comment>